<dbReference type="AlphaFoldDB" id="V4Q3V4"/>
<dbReference type="EMBL" id="AWGB01000012">
    <property type="protein sequence ID" value="ESQ92535.1"/>
    <property type="molecule type" value="Genomic_DNA"/>
</dbReference>
<gene>
    <name evidence="2" type="ORF">ABENE_07820</name>
</gene>
<evidence type="ECO:0000313" key="3">
    <source>
        <dbReference type="Proteomes" id="UP000017837"/>
    </source>
</evidence>
<evidence type="ECO:0000256" key="1">
    <source>
        <dbReference type="SAM" id="SignalP"/>
    </source>
</evidence>
<dbReference type="STRING" id="1121022.GCA_000376105_02720"/>
<dbReference type="Proteomes" id="UP000017837">
    <property type="component" value="Unassembled WGS sequence"/>
</dbReference>
<feature type="chain" id="PRO_5004725374" evidence="1">
    <location>
        <begin position="18"/>
        <end position="180"/>
    </location>
</feature>
<organism evidence="2 3">
    <name type="scientific">Asticcacaulis benevestitus DSM 16100 = ATCC BAA-896</name>
    <dbReference type="NCBI Taxonomy" id="1121022"/>
    <lineage>
        <taxon>Bacteria</taxon>
        <taxon>Pseudomonadati</taxon>
        <taxon>Pseudomonadota</taxon>
        <taxon>Alphaproteobacteria</taxon>
        <taxon>Caulobacterales</taxon>
        <taxon>Caulobacteraceae</taxon>
        <taxon>Asticcacaulis</taxon>
    </lineage>
</organism>
<proteinExistence type="predicted"/>
<dbReference type="PATRIC" id="fig|1121022.4.peg.1571"/>
<keyword evidence="3" id="KW-1185">Reference proteome</keyword>
<feature type="signal peptide" evidence="1">
    <location>
        <begin position="1"/>
        <end position="17"/>
    </location>
</feature>
<evidence type="ECO:0000313" key="2">
    <source>
        <dbReference type="EMBL" id="ESQ92535.1"/>
    </source>
</evidence>
<comment type="caution">
    <text evidence="2">The sequence shown here is derived from an EMBL/GenBank/DDBJ whole genome shotgun (WGS) entry which is preliminary data.</text>
</comment>
<name>V4Q3V4_9CAUL</name>
<sequence>MICLVAFGGCLSSVALGQTFTVQGNITATGELTAGDTAHFQHDLQVDRNAGINGDLAIGNNLTGVKNATMSGILTVTGAIIVPTTSTNPSSACTPGQLLMGPGGSNSNGKGGYLYFCRLGGTWGTANFQNWSMSLAAEDQNPDSVIMVSLQDEVKQLKAIVCTDHPKAKICAPQSAKAAQ</sequence>
<dbReference type="eggNOG" id="ENOG50347NG">
    <property type="taxonomic scope" value="Bacteria"/>
</dbReference>
<keyword evidence="1" id="KW-0732">Signal</keyword>
<reference evidence="2 3" key="1">
    <citation type="journal article" date="2014" name="Nature">
        <title>Sequential evolution of bacterial morphology by co-option of a developmental regulator.</title>
        <authorList>
            <person name="Jiang C."/>
            <person name="Brown P.J."/>
            <person name="Ducret A."/>
            <person name="Brun Y.V."/>
        </authorList>
    </citation>
    <scope>NUCLEOTIDE SEQUENCE [LARGE SCALE GENOMIC DNA]</scope>
    <source>
        <strain evidence="2 3">DSM 16100</strain>
    </source>
</reference>
<accession>V4Q3V4</accession>
<protein>
    <submittedName>
        <fullName evidence="2">Uncharacterized protein</fullName>
    </submittedName>
</protein>